<dbReference type="InterPro" id="IPR008271">
    <property type="entry name" value="Ser/Thr_kinase_AS"/>
</dbReference>
<evidence type="ECO:0000256" key="8">
    <source>
        <dbReference type="ARBA" id="ARBA00022840"/>
    </source>
</evidence>
<keyword evidence="8 12" id="KW-0067">ATP-binding</keyword>
<evidence type="ECO:0000256" key="6">
    <source>
        <dbReference type="ARBA" id="ARBA00022741"/>
    </source>
</evidence>
<dbReference type="PROSITE" id="PS50011">
    <property type="entry name" value="PROTEIN_KINASE_DOM"/>
    <property type="match status" value="1"/>
</dbReference>
<dbReference type="PROSITE" id="PS00107">
    <property type="entry name" value="PROTEIN_KINASE_ATP"/>
    <property type="match status" value="1"/>
</dbReference>
<dbReference type="FunFam" id="3.30.200.20:FF:000039">
    <property type="entry name" value="receptor-like protein kinase FERONIA"/>
    <property type="match status" value="1"/>
</dbReference>
<dbReference type="PANTHER" id="PTHR34590">
    <property type="entry name" value="OS03G0124300 PROTEIN-RELATED"/>
    <property type="match status" value="1"/>
</dbReference>
<feature type="signal peptide" evidence="14">
    <location>
        <begin position="1"/>
        <end position="25"/>
    </location>
</feature>
<dbReference type="FunFam" id="2.60.120.430:FF:000003">
    <property type="entry name" value="FERONIA receptor-like kinase"/>
    <property type="match status" value="1"/>
</dbReference>
<dbReference type="AlphaFoldDB" id="A0A6P5SR98"/>
<dbReference type="Gene3D" id="2.60.120.430">
    <property type="entry name" value="Galactose-binding lectin"/>
    <property type="match status" value="2"/>
</dbReference>
<keyword evidence="3" id="KW-0808">Transferase</keyword>
<evidence type="ECO:0000256" key="10">
    <source>
        <dbReference type="ARBA" id="ARBA00023136"/>
    </source>
</evidence>
<dbReference type="GO" id="GO:0004714">
    <property type="term" value="F:transmembrane receptor protein tyrosine kinase activity"/>
    <property type="evidence" value="ECO:0007669"/>
    <property type="project" value="InterPro"/>
</dbReference>
<name>A0A6P5SR98_PRUAV</name>
<evidence type="ECO:0000256" key="14">
    <source>
        <dbReference type="SAM" id="SignalP"/>
    </source>
</evidence>
<dbReference type="InterPro" id="IPR011009">
    <property type="entry name" value="Kinase-like_dom_sf"/>
</dbReference>
<dbReference type="Proteomes" id="UP000515124">
    <property type="component" value="Unplaced"/>
</dbReference>
<evidence type="ECO:0000256" key="12">
    <source>
        <dbReference type="PROSITE-ProRule" id="PRU10141"/>
    </source>
</evidence>
<gene>
    <name evidence="17" type="primary">LOC110759062</name>
</gene>
<keyword evidence="2" id="KW-0723">Serine/threonine-protein kinase</keyword>
<keyword evidence="4 13" id="KW-0812">Transmembrane</keyword>
<evidence type="ECO:0000256" key="2">
    <source>
        <dbReference type="ARBA" id="ARBA00022527"/>
    </source>
</evidence>
<dbReference type="SUPFAM" id="SSF56112">
    <property type="entry name" value="Protein kinase-like (PK-like)"/>
    <property type="match status" value="1"/>
</dbReference>
<feature type="transmembrane region" description="Helical" evidence="13">
    <location>
        <begin position="462"/>
        <end position="485"/>
    </location>
</feature>
<evidence type="ECO:0000256" key="13">
    <source>
        <dbReference type="SAM" id="Phobius"/>
    </source>
</evidence>
<feature type="chain" id="PRO_5028266445" evidence="14">
    <location>
        <begin position="26"/>
        <end position="862"/>
    </location>
</feature>
<keyword evidence="11" id="KW-0325">Glycoprotein</keyword>
<evidence type="ECO:0000256" key="9">
    <source>
        <dbReference type="ARBA" id="ARBA00022989"/>
    </source>
</evidence>
<evidence type="ECO:0000313" key="17">
    <source>
        <dbReference type="RefSeq" id="XP_021816777.1"/>
    </source>
</evidence>
<evidence type="ECO:0000256" key="5">
    <source>
        <dbReference type="ARBA" id="ARBA00022729"/>
    </source>
</evidence>
<evidence type="ECO:0000259" key="15">
    <source>
        <dbReference type="PROSITE" id="PS50011"/>
    </source>
</evidence>
<feature type="domain" description="Protein kinase" evidence="15">
    <location>
        <begin position="531"/>
        <end position="808"/>
    </location>
</feature>
<keyword evidence="10 13" id="KW-0472">Membrane</keyword>
<evidence type="ECO:0000256" key="7">
    <source>
        <dbReference type="ARBA" id="ARBA00022777"/>
    </source>
</evidence>
<dbReference type="Pfam" id="PF07714">
    <property type="entry name" value="PK_Tyr_Ser-Thr"/>
    <property type="match status" value="1"/>
</dbReference>
<dbReference type="KEGG" id="pavi:110759062"/>
<dbReference type="Gene3D" id="3.30.200.20">
    <property type="entry name" value="Phosphorylase Kinase, domain 1"/>
    <property type="match status" value="1"/>
</dbReference>
<dbReference type="InterPro" id="IPR045272">
    <property type="entry name" value="ANXUR1/2-like"/>
</dbReference>
<evidence type="ECO:0000256" key="4">
    <source>
        <dbReference type="ARBA" id="ARBA00022692"/>
    </source>
</evidence>
<dbReference type="InterPro" id="IPR001245">
    <property type="entry name" value="Ser-Thr/Tyr_kinase_cat_dom"/>
</dbReference>
<keyword evidence="16" id="KW-1185">Reference proteome</keyword>
<dbReference type="PANTHER" id="PTHR34590:SF15">
    <property type="entry name" value="PROTEIN KINASE DOMAIN-CONTAINING PROTEIN"/>
    <property type="match status" value="1"/>
</dbReference>
<dbReference type="GeneID" id="110759062"/>
<dbReference type="GO" id="GO:0010038">
    <property type="term" value="P:response to metal ion"/>
    <property type="evidence" value="ECO:0007669"/>
    <property type="project" value="UniProtKB-ARBA"/>
</dbReference>
<keyword evidence="5 14" id="KW-0732">Signal</keyword>
<proteinExistence type="predicted"/>
<keyword evidence="9 13" id="KW-1133">Transmembrane helix</keyword>
<dbReference type="FunFam" id="1.10.510.10:FF:000252">
    <property type="entry name" value="Receptor-like protein kinase FERONIA"/>
    <property type="match status" value="1"/>
</dbReference>
<comment type="subcellular location">
    <subcellularLocation>
        <location evidence="1">Membrane</location>
        <topology evidence="1">Single-pass type I membrane protein</topology>
    </subcellularLocation>
</comment>
<dbReference type="CDD" id="cd14066">
    <property type="entry name" value="STKc_IRAK"/>
    <property type="match status" value="1"/>
</dbReference>
<protein>
    <submittedName>
        <fullName evidence="17">Receptor-like protein kinase FERONIA</fullName>
    </submittedName>
</protein>
<evidence type="ECO:0000313" key="16">
    <source>
        <dbReference type="Proteomes" id="UP000515124"/>
    </source>
</evidence>
<dbReference type="GO" id="GO:0016020">
    <property type="term" value="C:membrane"/>
    <property type="evidence" value="ECO:0007669"/>
    <property type="project" value="UniProtKB-SubCell"/>
</dbReference>
<keyword evidence="6 12" id="KW-0547">Nucleotide-binding</keyword>
<dbReference type="InterPro" id="IPR017441">
    <property type="entry name" value="Protein_kinase_ATP_BS"/>
</dbReference>
<dbReference type="FunFam" id="2.60.120.430:FF:000007">
    <property type="entry name" value="FERONIA receptor-like kinase"/>
    <property type="match status" value="1"/>
</dbReference>
<feature type="binding site" evidence="12">
    <location>
        <position position="561"/>
    </location>
    <ligand>
        <name>ATP</name>
        <dbReference type="ChEBI" id="CHEBI:30616"/>
    </ligand>
</feature>
<dbReference type="GO" id="GO:0005524">
    <property type="term" value="F:ATP binding"/>
    <property type="evidence" value="ECO:0007669"/>
    <property type="project" value="UniProtKB-UniRule"/>
</dbReference>
<dbReference type="GO" id="GO:0004674">
    <property type="term" value="F:protein serine/threonine kinase activity"/>
    <property type="evidence" value="ECO:0007669"/>
    <property type="project" value="UniProtKB-KW"/>
</dbReference>
<sequence length="862" mass="96754">MKKLLLPPLPLYLLPHFLQIATLLSAPIYYTPVEDITINCGYSGTLLNMDDNRNWTGDINSKFSPSELNQANTDLSSQVRKAPPSSSVSQVPYTTARLSLAQFTYKVSLSTGQKFIRFYFHPVSYGPGFDRSKALFSVQADFFTLLHDFNASVTADAFAAETLRREFCLNIDEGQNLTITFTPNREIPDAYAFINGIEIVSMPTNLYYTASESHGVDYVGNEVNYRIENITAMEMMYRINIGGSALSFGQDTGMYRNWDSSVEEQKYLDDLSSRWTVLPQNVSIQLNFAKIPEYSAPQLVYQTGRSMGNNHTRNKSYKLTWEFPVDPEFLYLLRLHFCEFEPEIMKKGDRSFLIHVDNQLAEPEADIIVWSGGNGSPIYKDYVVFMPRISDQKKVKLFLALQPDPSDWMTKYNDVLLNGLELFKLSDTTGYLAGPNPDPPPYTPAELTPSSSVKHNTKSNRILAIAAGVASGLLVLSVLFGFLIFRRRLKAKSFVSIHGPTKSTESRGSSLPPYLCRYFPLAEIKAATQNFNDSFIIGVGGFGNVYKGNIDDGGATLVAIKRLKPESSQGANEFKTEIELLSQLRHRHLVSLIGYCTDDNEMILVYDYMARGTLADHLYHNDNPPLSWEQRLQICIGAARGLSYLHTGAKGTIIHRDVKSTNILLDEKWVAKVSDFGLSKMGTTNTSKTHISTMVKGSFGYLDPEYYRRQRLTEKSDVYSFGVVLCEVLCARPAVMHTVELKQMNLAEWVRSCHLDGELDQIIDPSIRGKIEIQCLNQFVEIAMSCMNDSGIERPSMNDVVRVLELALHLHRNCIERNNEVAFVNDSAAAEIRSAKPGCATNESIQCISETIFSEINDPNGR</sequence>
<dbReference type="RefSeq" id="XP_021816777.1">
    <property type="nucleotide sequence ID" value="XM_021961085.1"/>
</dbReference>
<evidence type="ECO:0000256" key="1">
    <source>
        <dbReference type="ARBA" id="ARBA00004479"/>
    </source>
</evidence>
<dbReference type="InterPro" id="IPR024788">
    <property type="entry name" value="Malectin-like_Carb-bd_dom"/>
</dbReference>
<dbReference type="PROSITE" id="PS00108">
    <property type="entry name" value="PROTEIN_KINASE_ST"/>
    <property type="match status" value="1"/>
</dbReference>
<dbReference type="CDD" id="cd12087">
    <property type="entry name" value="TM_EGFR-like"/>
    <property type="match status" value="1"/>
</dbReference>
<evidence type="ECO:0000256" key="3">
    <source>
        <dbReference type="ARBA" id="ARBA00022679"/>
    </source>
</evidence>
<dbReference type="Pfam" id="PF12819">
    <property type="entry name" value="Malectin_like"/>
    <property type="match status" value="1"/>
</dbReference>
<dbReference type="SMART" id="SM00220">
    <property type="entry name" value="S_TKc"/>
    <property type="match status" value="1"/>
</dbReference>
<accession>A0A6P5SR98</accession>
<organism evidence="16 17">
    <name type="scientific">Prunus avium</name>
    <name type="common">Cherry</name>
    <name type="synonym">Cerasus avium</name>
    <dbReference type="NCBI Taxonomy" id="42229"/>
    <lineage>
        <taxon>Eukaryota</taxon>
        <taxon>Viridiplantae</taxon>
        <taxon>Streptophyta</taxon>
        <taxon>Embryophyta</taxon>
        <taxon>Tracheophyta</taxon>
        <taxon>Spermatophyta</taxon>
        <taxon>Magnoliopsida</taxon>
        <taxon>eudicotyledons</taxon>
        <taxon>Gunneridae</taxon>
        <taxon>Pentapetalae</taxon>
        <taxon>rosids</taxon>
        <taxon>fabids</taxon>
        <taxon>Rosales</taxon>
        <taxon>Rosaceae</taxon>
        <taxon>Amygdaloideae</taxon>
        <taxon>Amygdaleae</taxon>
        <taxon>Prunus</taxon>
    </lineage>
</organism>
<dbReference type="InterPro" id="IPR000719">
    <property type="entry name" value="Prot_kinase_dom"/>
</dbReference>
<reference evidence="17" key="1">
    <citation type="submission" date="2025-08" db="UniProtKB">
        <authorList>
            <consortium name="RefSeq"/>
        </authorList>
    </citation>
    <scope>IDENTIFICATION</scope>
</reference>
<keyword evidence="7" id="KW-0418">Kinase</keyword>
<evidence type="ECO:0000256" key="11">
    <source>
        <dbReference type="ARBA" id="ARBA00023180"/>
    </source>
</evidence>
<dbReference type="Gene3D" id="1.10.510.10">
    <property type="entry name" value="Transferase(Phosphotransferase) domain 1"/>
    <property type="match status" value="1"/>
</dbReference>